<dbReference type="GeneID" id="68295818"/>
<dbReference type="AlphaFoldDB" id="A0A9P3CYS2"/>
<dbReference type="OrthoDB" id="2013972at2759"/>
<name>A0A9P3CYS2_9PEZI</name>
<dbReference type="Pfam" id="PF13649">
    <property type="entry name" value="Methyltransf_25"/>
    <property type="match status" value="1"/>
</dbReference>
<feature type="domain" description="Methyltransferase" evidence="1">
    <location>
        <begin position="48"/>
        <end position="143"/>
    </location>
</feature>
<dbReference type="Gene3D" id="3.40.50.150">
    <property type="entry name" value="Vaccinia Virus protein VP39"/>
    <property type="match status" value="1"/>
</dbReference>
<dbReference type="CDD" id="cd02440">
    <property type="entry name" value="AdoMet_MTases"/>
    <property type="match status" value="1"/>
</dbReference>
<protein>
    <recommendedName>
        <fullName evidence="1">Methyltransferase domain-containing protein</fullName>
    </recommendedName>
</protein>
<keyword evidence="3" id="KW-1185">Reference proteome</keyword>
<evidence type="ECO:0000313" key="2">
    <source>
        <dbReference type="EMBL" id="GIZ47143.1"/>
    </source>
</evidence>
<dbReference type="SUPFAM" id="SSF53335">
    <property type="entry name" value="S-adenosyl-L-methionine-dependent methyltransferases"/>
    <property type="match status" value="1"/>
</dbReference>
<dbReference type="EMBL" id="BOLY01000007">
    <property type="protein sequence ID" value="GIZ47143.1"/>
    <property type="molecule type" value="Genomic_DNA"/>
</dbReference>
<evidence type="ECO:0000313" key="3">
    <source>
        <dbReference type="Proteomes" id="UP000825890"/>
    </source>
</evidence>
<organism evidence="2 3">
    <name type="scientific">Cercospora kikuchii</name>
    <dbReference type="NCBI Taxonomy" id="84275"/>
    <lineage>
        <taxon>Eukaryota</taxon>
        <taxon>Fungi</taxon>
        <taxon>Dikarya</taxon>
        <taxon>Ascomycota</taxon>
        <taxon>Pezizomycotina</taxon>
        <taxon>Dothideomycetes</taxon>
        <taxon>Dothideomycetidae</taxon>
        <taxon>Mycosphaerellales</taxon>
        <taxon>Mycosphaerellaceae</taxon>
        <taxon>Cercospora</taxon>
    </lineage>
</organism>
<gene>
    <name evidence="2" type="ORF">CKM354_001024300</name>
</gene>
<proteinExistence type="predicted"/>
<accession>A0A9P3CYS2</accession>
<dbReference type="InterPro" id="IPR041698">
    <property type="entry name" value="Methyltransf_25"/>
</dbReference>
<dbReference type="Proteomes" id="UP000825890">
    <property type="component" value="Unassembled WGS sequence"/>
</dbReference>
<dbReference type="RefSeq" id="XP_044661630.1">
    <property type="nucleotide sequence ID" value="XM_044805695.1"/>
</dbReference>
<evidence type="ECO:0000259" key="1">
    <source>
        <dbReference type="Pfam" id="PF13649"/>
    </source>
</evidence>
<sequence>MADKQEGWSATAQAYSSKVAHLTGQGGEVLLSLLASHFPPPDPQTAYILDAGAGTGVFTKLLSTTYPNIHIHATDFAPSMLSLLQSQNLPNTTTQILDSSQDHISQGLKANSFTHAFSTFLIQFLPGESPKTALKEMTRVLVPQTGLLGTAIWTKSSMHEPWDLACSNLDSEYNPPSASNPFGHVMKNLESLEDAYREAGLVDVKSEEKELWFECESGEEFADYFIDSKNPAFVTMQKGWKGDVQVVRREMAKVAREKFGSGEGNGRVRIPMVAGCAVGRKAEG</sequence>
<dbReference type="InterPro" id="IPR029063">
    <property type="entry name" value="SAM-dependent_MTases_sf"/>
</dbReference>
<reference evidence="2 3" key="1">
    <citation type="submission" date="2021-01" db="EMBL/GenBank/DDBJ databases">
        <title>Cercospora kikuchii MAFF 305040 whole genome shotgun sequence.</title>
        <authorList>
            <person name="Kashiwa T."/>
            <person name="Suzuki T."/>
        </authorList>
    </citation>
    <scope>NUCLEOTIDE SEQUENCE [LARGE SCALE GENOMIC DNA]</scope>
    <source>
        <strain evidence="2 3">MAFF 305040</strain>
    </source>
</reference>
<comment type="caution">
    <text evidence="2">The sequence shown here is derived from an EMBL/GenBank/DDBJ whole genome shotgun (WGS) entry which is preliminary data.</text>
</comment>